<evidence type="ECO:0000313" key="14">
    <source>
        <dbReference type="Proteomes" id="UP000327044"/>
    </source>
</evidence>
<dbReference type="InterPro" id="IPR012934">
    <property type="entry name" value="Znf_AD"/>
</dbReference>
<protein>
    <recommendedName>
        <fullName evidence="15">Protein krueppel</fullName>
    </recommendedName>
</protein>
<dbReference type="Pfam" id="PF00096">
    <property type="entry name" value="zf-C2H2"/>
    <property type="match status" value="5"/>
</dbReference>
<gene>
    <name evidence="13" type="ORF">PPYR_11134</name>
</gene>
<dbReference type="AlphaFoldDB" id="A0A1Y1LF46"/>
<dbReference type="Gene3D" id="3.40.1800.20">
    <property type="match status" value="1"/>
</dbReference>
<feature type="binding site" evidence="8">
    <location>
        <position position="12"/>
    </location>
    <ligand>
        <name>Zn(2+)</name>
        <dbReference type="ChEBI" id="CHEBI:29105"/>
    </ligand>
</feature>
<comment type="subcellular location">
    <subcellularLocation>
        <location evidence="1">Nucleus</location>
    </subcellularLocation>
</comment>
<dbReference type="SUPFAM" id="SSF57667">
    <property type="entry name" value="beta-beta-alpha zinc fingers"/>
    <property type="match status" value="3"/>
</dbReference>
<evidence type="ECO:0000256" key="1">
    <source>
        <dbReference type="ARBA" id="ARBA00004123"/>
    </source>
</evidence>
<evidence type="ECO:0008006" key="15">
    <source>
        <dbReference type="Google" id="ProtNLM"/>
    </source>
</evidence>
<dbReference type="SMART" id="SM00868">
    <property type="entry name" value="zf-AD"/>
    <property type="match status" value="1"/>
</dbReference>
<dbReference type="SMART" id="SM00355">
    <property type="entry name" value="ZnF_C2H2"/>
    <property type="match status" value="8"/>
</dbReference>
<evidence type="ECO:0000256" key="8">
    <source>
        <dbReference type="PROSITE-ProRule" id="PRU01263"/>
    </source>
</evidence>
<keyword evidence="4 7" id="KW-0863">Zinc-finger</keyword>
<feature type="compositionally biased region" description="Acidic residues" evidence="9">
    <location>
        <begin position="116"/>
        <end position="125"/>
    </location>
</feature>
<dbReference type="GO" id="GO:0008270">
    <property type="term" value="F:zinc ion binding"/>
    <property type="evidence" value="ECO:0007669"/>
    <property type="project" value="UniProtKB-UniRule"/>
</dbReference>
<reference evidence="12" key="1">
    <citation type="journal article" date="2016" name="Sci. Rep.">
        <title>Molecular characterization of firefly nuptial gifts: a multi-omics approach sheds light on postcopulatory sexual selection.</title>
        <authorList>
            <person name="Al-Wathiqui N."/>
            <person name="Fallon T.R."/>
            <person name="South A."/>
            <person name="Weng J.K."/>
            <person name="Lewis S.M."/>
        </authorList>
    </citation>
    <scope>NUCLEOTIDE SEQUENCE</scope>
</reference>
<dbReference type="PROSITE" id="PS51915">
    <property type="entry name" value="ZAD"/>
    <property type="match status" value="1"/>
</dbReference>
<proteinExistence type="predicted"/>
<dbReference type="PANTHER" id="PTHR24394">
    <property type="entry name" value="ZINC FINGER PROTEIN"/>
    <property type="match status" value="1"/>
</dbReference>
<dbReference type="Pfam" id="PF07776">
    <property type="entry name" value="zf-AD"/>
    <property type="match status" value="1"/>
</dbReference>
<dbReference type="PROSITE" id="PS00028">
    <property type="entry name" value="ZINC_FINGER_C2H2_1"/>
    <property type="match status" value="7"/>
</dbReference>
<dbReference type="SUPFAM" id="SSF57716">
    <property type="entry name" value="Glucocorticoid receptor-like (DNA-binding domain)"/>
    <property type="match status" value="1"/>
</dbReference>
<dbReference type="InterPro" id="IPR013087">
    <property type="entry name" value="Znf_C2H2_type"/>
</dbReference>
<accession>A0A1Y1LF46</accession>
<feature type="domain" description="C2H2-type" evidence="10">
    <location>
        <begin position="332"/>
        <end position="360"/>
    </location>
</feature>
<evidence type="ECO:0000256" key="3">
    <source>
        <dbReference type="ARBA" id="ARBA00022737"/>
    </source>
</evidence>
<feature type="binding site" evidence="8">
    <location>
        <position position="59"/>
    </location>
    <ligand>
        <name>Zn(2+)</name>
        <dbReference type="ChEBI" id="CHEBI:29105"/>
    </ligand>
</feature>
<sequence length="458" mass="53250">MEENCSNKCRACLTEGEPMLSLFEVYEHDLTLAMILTNCISNIQISEDDGLPPYICDSCILIVTQFYNFTVIYEESDRHLRSLCTKEIELLQSPVEVELNSYKQEQESEFETPNHEEEDEDEDAESKDSSSNDFLVDESQDDDLIAELESPSAKESEELTEFIKTENDHTENEMQTVFEDVVKYECTICGEEHLYATPFQQHMRVKHQMTDIDCESYASKVRVKVYQSEPKAETQTPEVKLECADSDLICKFCSKQFSYVTQLQQHLKLHDVNKKYVCEVCGARFIRKTYLDDHKEGHSTEKKHVCKFCGKAFRRRTVLRAHKRVHTHPNHYVCEVCGRAFTNSSTLKTHKLLIHIRERNFHCVICNLSFPLKSTLNKHIIRHQKRENGEKGFSCSQCPMQYKDKSSLKRHVDAKHQGKIELIPCYGCPRKYSSKANLMKHIRRHHSPNMVVAEEVVL</sequence>
<feature type="domain" description="C2H2-type" evidence="10">
    <location>
        <begin position="393"/>
        <end position="421"/>
    </location>
</feature>
<dbReference type="Pfam" id="PF12874">
    <property type="entry name" value="zf-met"/>
    <property type="match status" value="1"/>
</dbReference>
<keyword evidence="5 8" id="KW-0862">Zinc</keyword>
<feature type="domain" description="C2H2-type" evidence="10">
    <location>
        <begin position="423"/>
        <end position="450"/>
    </location>
</feature>
<feature type="domain" description="C2H2-type" evidence="10">
    <location>
        <begin position="304"/>
        <end position="331"/>
    </location>
</feature>
<dbReference type="EMBL" id="VVIM01000008">
    <property type="protein sequence ID" value="KAB0794295.1"/>
    <property type="molecule type" value="Genomic_DNA"/>
</dbReference>
<feature type="binding site" evidence="8">
    <location>
        <position position="9"/>
    </location>
    <ligand>
        <name>Zn(2+)</name>
        <dbReference type="ChEBI" id="CHEBI:29105"/>
    </ligand>
</feature>
<keyword evidence="6" id="KW-0539">Nucleus</keyword>
<organism evidence="12">
    <name type="scientific">Photinus pyralis</name>
    <name type="common">Common eastern firefly</name>
    <name type="synonym">Lampyris pyralis</name>
    <dbReference type="NCBI Taxonomy" id="7054"/>
    <lineage>
        <taxon>Eukaryota</taxon>
        <taxon>Metazoa</taxon>
        <taxon>Ecdysozoa</taxon>
        <taxon>Arthropoda</taxon>
        <taxon>Hexapoda</taxon>
        <taxon>Insecta</taxon>
        <taxon>Pterygota</taxon>
        <taxon>Neoptera</taxon>
        <taxon>Endopterygota</taxon>
        <taxon>Coleoptera</taxon>
        <taxon>Polyphaga</taxon>
        <taxon>Elateriformia</taxon>
        <taxon>Elateroidea</taxon>
        <taxon>Lampyridae</taxon>
        <taxon>Lampyrinae</taxon>
        <taxon>Photinus</taxon>
    </lineage>
</organism>
<dbReference type="FunCoup" id="A0A1Y1LF46">
    <property type="interactions" value="68"/>
</dbReference>
<dbReference type="Proteomes" id="UP000327044">
    <property type="component" value="Unassembled WGS sequence"/>
</dbReference>
<evidence type="ECO:0000256" key="9">
    <source>
        <dbReference type="SAM" id="MobiDB-lite"/>
    </source>
</evidence>
<feature type="domain" description="C2H2-type" evidence="10">
    <location>
        <begin position="248"/>
        <end position="275"/>
    </location>
</feature>
<feature type="domain" description="C2H2-type" evidence="10">
    <location>
        <begin position="361"/>
        <end position="388"/>
    </location>
</feature>
<dbReference type="GO" id="GO:0005634">
    <property type="term" value="C:nucleus"/>
    <property type="evidence" value="ECO:0007669"/>
    <property type="project" value="UniProtKB-SubCell"/>
</dbReference>
<evidence type="ECO:0000256" key="5">
    <source>
        <dbReference type="ARBA" id="ARBA00022833"/>
    </source>
</evidence>
<evidence type="ECO:0000259" key="10">
    <source>
        <dbReference type="PROSITE" id="PS50157"/>
    </source>
</evidence>
<keyword evidence="14" id="KW-1185">Reference proteome</keyword>
<keyword evidence="3" id="KW-0677">Repeat</keyword>
<dbReference type="InParanoid" id="A0A1Y1LF46"/>
<feature type="domain" description="C2H2-type" evidence="10">
    <location>
        <begin position="276"/>
        <end position="303"/>
    </location>
</feature>
<evidence type="ECO:0000313" key="13">
    <source>
        <dbReference type="EMBL" id="KAB0794295.1"/>
    </source>
</evidence>
<dbReference type="EMBL" id="GEZM01060707">
    <property type="protein sequence ID" value="JAV70950.1"/>
    <property type="molecule type" value="Transcribed_RNA"/>
</dbReference>
<feature type="domain" description="ZAD" evidence="11">
    <location>
        <begin position="7"/>
        <end position="83"/>
    </location>
</feature>
<evidence type="ECO:0000313" key="12">
    <source>
        <dbReference type="EMBL" id="JAV70950.1"/>
    </source>
</evidence>
<keyword evidence="2 8" id="KW-0479">Metal-binding</keyword>
<reference evidence="13" key="3">
    <citation type="submission" date="2019-08" db="EMBL/GenBank/DDBJ databases">
        <authorList>
            <consortium name="Photinus pyralis genome working group"/>
            <person name="Fallon T.R."/>
            <person name="Sander Lower S.E."/>
            <person name="Weng J.-K."/>
        </authorList>
    </citation>
    <scope>NUCLEOTIDE SEQUENCE</scope>
    <source>
        <strain evidence="13">1611_PpyrPB1</strain>
        <tissue evidence="13">Whole body</tissue>
    </source>
</reference>
<dbReference type="GO" id="GO:0000981">
    <property type="term" value="F:DNA-binding transcription factor activity, RNA polymerase II-specific"/>
    <property type="evidence" value="ECO:0007669"/>
    <property type="project" value="TreeGrafter"/>
</dbReference>
<feature type="region of interest" description="Disordered" evidence="9">
    <location>
        <begin position="102"/>
        <end position="135"/>
    </location>
</feature>
<evidence type="ECO:0000259" key="11">
    <source>
        <dbReference type="PROSITE" id="PS51915"/>
    </source>
</evidence>
<dbReference type="InterPro" id="IPR036236">
    <property type="entry name" value="Znf_C2H2_sf"/>
</dbReference>
<feature type="domain" description="C2H2-type" evidence="10">
    <location>
        <begin position="184"/>
        <end position="207"/>
    </location>
</feature>
<evidence type="ECO:0000256" key="2">
    <source>
        <dbReference type="ARBA" id="ARBA00022723"/>
    </source>
</evidence>
<dbReference type="PROSITE" id="PS50157">
    <property type="entry name" value="ZINC_FINGER_C2H2_2"/>
    <property type="match status" value="8"/>
</dbReference>
<evidence type="ECO:0000256" key="7">
    <source>
        <dbReference type="PROSITE-ProRule" id="PRU00042"/>
    </source>
</evidence>
<dbReference type="OrthoDB" id="8922241at2759"/>
<evidence type="ECO:0000256" key="6">
    <source>
        <dbReference type="ARBA" id="ARBA00023242"/>
    </source>
</evidence>
<reference evidence="13 14" key="2">
    <citation type="journal article" date="2018" name="Elife">
        <title>Firefly genomes illuminate parallel origins of bioluminescence in beetles.</title>
        <authorList>
            <person name="Fallon T.R."/>
            <person name="Lower S.E."/>
            <person name="Chang C.H."/>
            <person name="Bessho-Uehara M."/>
            <person name="Martin G.J."/>
            <person name="Bewick A.J."/>
            <person name="Behringer M."/>
            <person name="Debat H.J."/>
            <person name="Wong I."/>
            <person name="Day J.C."/>
            <person name="Suvorov A."/>
            <person name="Silva C.J."/>
            <person name="Stanger-Hall K.F."/>
            <person name="Hall D.W."/>
            <person name="Schmitz R.J."/>
            <person name="Nelson D.R."/>
            <person name="Lewis S.M."/>
            <person name="Shigenobu S."/>
            <person name="Bybee S.M."/>
            <person name="Larracuente A.M."/>
            <person name="Oba Y."/>
            <person name="Weng J.K."/>
        </authorList>
    </citation>
    <scope>NUCLEOTIDE SEQUENCE [LARGE SCALE GENOMIC DNA]</scope>
    <source>
        <strain evidence="13">1611_PpyrPB1</strain>
        <tissue evidence="13">Whole body</tissue>
    </source>
</reference>
<evidence type="ECO:0000256" key="4">
    <source>
        <dbReference type="ARBA" id="ARBA00022771"/>
    </source>
</evidence>
<dbReference type="FunFam" id="3.30.160.60:FF:000446">
    <property type="entry name" value="Zinc finger protein"/>
    <property type="match status" value="1"/>
</dbReference>
<dbReference type="PANTHER" id="PTHR24394:SF29">
    <property type="entry name" value="MYONEURIN"/>
    <property type="match status" value="1"/>
</dbReference>
<dbReference type="Gene3D" id="3.30.160.60">
    <property type="entry name" value="Classic Zinc Finger"/>
    <property type="match status" value="5"/>
</dbReference>
<feature type="binding site" evidence="8">
    <location>
        <position position="56"/>
    </location>
    <ligand>
        <name>Zn(2+)</name>
        <dbReference type="ChEBI" id="CHEBI:29105"/>
    </ligand>
</feature>
<name>A0A1Y1LF46_PHOPY</name>